<protein>
    <submittedName>
        <fullName evidence="2">Uncharacterized protein</fullName>
    </submittedName>
</protein>
<evidence type="ECO:0000313" key="2">
    <source>
        <dbReference type="EMBL" id="KAG0591626.1"/>
    </source>
</evidence>
<comment type="caution">
    <text evidence="2">The sequence shown here is derived from an EMBL/GenBank/DDBJ whole genome shotgun (WGS) entry which is preliminary data.</text>
</comment>
<dbReference type="Proteomes" id="UP000822688">
    <property type="component" value="Chromosome 1"/>
</dbReference>
<dbReference type="AlphaFoldDB" id="A0A8T0J8Q2"/>
<gene>
    <name evidence="2" type="ORF">KC19_1G189500</name>
</gene>
<sequence length="76" mass="9008">MPTTTIEFKHQQLHPIQKRTQQMQTLENQRSPTHPPQNRKLTHTITDPSQPRQGHEATYKRLKRTYSCMGPAFERL</sequence>
<proteinExistence type="predicted"/>
<reference evidence="2" key="1">
    <citation type="submission" date="2020-06" db="EMBL/GenBank/DDBJ databases">
        <title>WGS assembly of Ceratodon purpureus strain R40.</title>
        <authorList>
            <person name="Carey S.B."/>
            <person name="Jenkins J."/>
            <person name="Shu S."/>
            <person name="Lovell J.T."/>
            <person name="Sreedasyam A."/>
            <person name="Maumus F."/>
            <person name="Tiley G.P."/>
            <person name="Fernandez-Pozo N."/>
            <person name="Barry K."/>
            <person name="Chen C."/>
            <person name="Wang M."/>
            <person name="Lipzen A."/>
            <person name="Daum C."/>
            <person name="Saski C.A."/>
            <person name="Payton A.C."/>
            <person name="Mcbreen J.C."/>
            <person name="Conrad R.E."/>
            <person name="Kollar L.M."/>
            <person name="Olsson S."/>
            <person name="Huttunen S."/>
            <person name="Landis J.B."/>
            <person name="Wickett N.J."/>
            <person name="Johnson M.G."/>
            <person name="Rensing S.A."/>
            <person name="Grimwood J."/>
            <person name="Schmutz J."/>
            <person name="Mcdaniel S.F."/>
        </authorList>
    </citation>
    <scope>NUCLEOTIDE SEQUENCE</scope>
    <source>
        <strain evidence="2">R40</strain>
    </source>
</reference>
<feature type="compositionally biased region" description="Polar residues" evidence="1">
    <location>
        <begin position="18"/>
        <end position="32"/>
    </location>
</feature>
<evidence type="ECO:0000313" key="3">
    <source>
        <dbReference type="Proteomes" id="UP000822688"/>
    </source>
</evidence>
<feature type="region of interest" description="Disordered" evidence="1">
    <location>
        <begin position="1"/>
        <end position="57"/>
    </location>
</feature>
<organism evidence="2 3">
    <name type="scientific">Ceratodon purpureus</name>
    <name type="common">Fire moss</name>
    <name type="synonym">Dicranum purpureum</name>
    <dbReference type="NCBI Taxonomy" id="3225"/>
    <lineage>
        <taxon>Eukaryota</taxon>
        <taxon>Viridiplantae</taxon>
        <taxon>Streptophyta</taxon>
        <taxon>Embryophyta</taxon>
        <taxon>Bryophyta</taxon>
        <taxon>Bryophytina</taxon>
        <taxon>Bryopsida</taxon>
        <taxon>Dicranidae</taxon>
        <taxon>Pseudoditrichales</taxon>
        <taxon>Ditrichaceae</taxon>
        <taxon>Ceratodon</taxon>
    </lineage>
</organism>
<accession>A0A8T0J8Q2</accession>
<dbReference type="EMBL" id="CM026421">
    <property type="protein sequence ID" value="KAG0591626.1"/>
    <property type="molecule type" value="Genomic_DNA"/>
</dbReference>
<keyword evidence="3" id="KW-1185">Reference proteome</keyword>
<evidence type="ECO:0000256" key="1">
    <source>
        <dbReference type="SAM" id="MobiDB-lite"/>
    </source>
</evidence>
<name>A0A8T0J8Q2_CERPU</name>
<feature type="compositionally biased region" description="Polar residues" evidence="1">
    <location>
        <begin position="43"/>
        <end position="52"/>
    </location>
</feature>